<organism evidence="6 7">
    <name type="scientific">Gymnopilus dilepis</name>
    <dbReference type="NCBI Taxonomy" id="231916"/>
    <lineage>
        <taxon>Eukaryota</taxon>
        <taxon>Fungi</taxon>
        <taxon>Dikarya</taxon>
        <taxon>Basidiomycota</taxon>
        <taxon>Agaricomycotina</taxon>
        <taxon>Agaricomycetes</taxon>
        <taxon>Agaricomycetidae</taxon>
        <taxon>Agaricales</taxon>
        <taxon>Agaricineae</taxon>
        <taxon>Hymenogastraceae</taxon>
        <taxon>Gymnopilus</taxon>
    </lineage>
</organism>
<feature type="transmembrane region" description="Helical" evidence="5">
    <location>
        <begin position="404"/>
        <end position="425"/>
    </location>
</feature>
<gene>
    <name evidence="6" type="ORF">CVT26_011910</name>
</gene>
<feature type="transmembrane region" description="Helical" evidence="5">
    <location>
        <begin position="445"/>
        <end position="465"/>
    </location>
</feature>
<dbReference type="InParanoid" id="A0A409WND5"/>
<evidence type="ECO:0000256" key="4">
    <source>
        <dbReference type="ARBA" id="ARBA00023136"/>
    </source>
</evidence>
<feature type="transmembrane region" description="Helical" evidence="5">
    <location>
        <begin position="232"/>
        <end position="260"/>
    </location>
</feature>
<feature type="transmembrane region" description="Helical" evidence="5">
    <location>
        <begin position="85"/>
        <end position="105"/>
    </location>
</feature>
<keyword evidence="2 5" id="KW-0812">Transmembrane</keyword>
<keyword evidence="3 5" id="KW-1133">Transmembrane helix</keyword>
<sequence length="472" mass="51152">MFTFPLLSPSLIACLKLSQTQLTTIVLAGMTSQYPIAVFVGWLIDHYGPSLCAAFGGFTFAIGYTAFAWEVDAASSDGIQVPPAVVFRLACYFLLIGLGTVFSYLSSLFAASRYFPEHIGLASGFTMALFGLSPLFLSVIATTFFMDPTTRLLNVAAFFYFLSTQSAVVNIGSSFSMHQTPLPSEPPISIVASRNADQNATEDSPLLARQLGSRSIRLLNPSVMQIIASLDFWLLAIFCVFILGTSEMIIATIGSIVLSLPPASRESPSLQHAAALQVKLISLANTMSRLIIGSLVDFTSPSATATATHESDGVYALPAKYAISRFAFLSGAALLLTCTLLWTRLSIYFQDQLWMLRYLKYKGHLAMSNQSHSVGTGLSYSAVFTVLPNLISSLWGSRDLGRNFGLMMYAPFTGTPLFSYVYALISASHTDQGVGTCKGRQCWELTISLCTATSLISLALSIILWKKWRGAI</sequence>
<evidence type="ECO:0008006" key="8">
    <source>
        <dbReference type="Google" id="ProtNLM"/>
    </source>
</evidence>
<feature type="transmembrane region" description="Helical" evidence="5">
    <location>
        <begin position="326"/>
        <end position="349"/>
    </location>
</feature>
<dbReference type="GO" id="GO:0000329">
    <property type="term" value="C:fungal-type vacuole membrane"/>
    <property type="evidence" value="ECO:0007669"/>
    <property type="project" value="TreeGrafter"/>
</dbReference>
<keyword evidence="7" id="KW-1185">Reference proteome</keyword>
<evidence type="ECO:0000256" key="3">
    <source>
        <dbReference type="ARBA" id="ARBA00022989"/>
    </source>
</evidence>
<dbReference type="AlphaFoldDB" id="A0A409WND5"/>
<evidence type="ECO:0000256" key="2">
    <source>
        <dbReference type="ARBA" id="ARBA00022692"/>
    </source>
</evidence>
<dbReference type="EMBL" id="NHYE01004974">
    <property type="protein sequence ID" value="PPQ80025.1"/>
    <property type="molecule type" value="Genomic_DNA"/>
</dbReference>
<reference evidence="6 7" key="1">
    <citation type="journal article" date="2018" name="Evol. Lett.">
        <title>Horizontal gene cluster transfer increased hallucinogenic mushroom diversity.</title>
        <authorList>
            <person name="Reynolds H.T."/>
            <person name="Vijayakumar V."/>
            <person name="Gluck-Thaler E."/>
            <person name="Korotkin H.B."/>
            <person name="Matheny P.B."/>
            <person name="Slot J.C."/>
        </authorList>
    </citation>
    <scope>NUCLEOTIDE SEQUENCE [LARGE SCALE GENOMIC DNA]</scope>
    <source>
        <strain evidence="6 7">SRW20</strain>
    </source>
</reference>
<accession>A0A409WND5</accession>
<feature type="transmembrane region" description="Helical" evidence="5">
    <location>
        <begin position="36"/>
        <end position="64"/>
    </location>
</feature>
<protein>
    <recommendedName>
        <fullName evidence="8">Nodulin-like domain-containing protein</fullName>
    </recommendedName>
</protein>
<feature type="transmembrane region" description="Helical" evidence="5">
    <location>
        <begin position="125"/>
        <end position="145"/>
    </location>
</feature>
<comment type="subcellular location">
    <subcellularLocation>
        <location evidence="1">Membrane</location>
        <topology evidence="1">Multi-pass membrane protein</topology>
    </subcellularLocation>
</comment>
<evidence type="ECO:0000256" key="1">
    <source>
        <dbReference type="ARBA" id="ARBA00004141"/>
    </source>
</evidence>
<evidence type="ECO:0000313" key="7">
    <source>
        <dbReference type="Proteomes" id="UP000284706"/>
    </source>
</evidence>
<evidence type="ECO:0000313" key="6">
    <source>
        <dbReference type="EMBL" id="PPQ80025.1"/>
    </source>
</evidence>
<feature type="transmembrane region" description="Helical" evidence="5">
    <location>
        <begin position="377"/>
        <end position="397"/>
    </location>
</feature>
<dbReference type="Proteomes" id="UP000284706">
    <property type="component" value="Unassembled WGS sequence"/>
</dbReference>
<evidence type="ECO:0000256" key="5">
    <source>
        <dbReference type="SAM" id="Phobius"/>
    </source>
</evidence>
<name>A0A409WND5_9AGAR</name>
<dbReference type="SUPFAM" id="SSF103473">
    <property type="entry name" value="MFS general substrate transporter"/>
    <property type="match status" value="1"/>
</dbReference>
<dbReference type="Gene3D" id="1.20.1250.20">
    <property type="entry name" value="MFS general substrate transporter like domains"/>
    <property type="match status" value="1"/>
</dbReference>
<proteinExistence type="predicted"/>
<dbReference type="STRING" id="231916.A0A409WND5"/>
<dbReference type="OrthoDB" id="410267at2759"/>
<dbReference type="PANTHER" id="PTHR21576:SF158">
    <property type="entry name" value="RIBOSOMAL RNA-PROCESSING PROTEIN 12-LIKE CONSERVED DOMAIN-CONTAINING PROTEIN"/>
    <property type="match status" value="1"/>
</dbReference>
<dbReference type="PANTHER" id="PTHR21576">
    <property type="entry name" value="UNCHARACTERIZED NODULIN-LIKE PROTEIN"/>
    <property type="match status" value="1"/>
</dbReference>
<comment type="caution">
    <text evidence="6">The sequence shown here is derived from an EMBL/GenBank/DDBJ whole genome shotgun (WGS) entry which is preliminary data.</text>
</comment>
<keyword evidence="4 5" id="KW-0472">Membrane</keyword>
<dbReference type="InterPro" id="IPR036259">
    <property type="entry name" value="MFS_trans_sf"/>
</dbReference>